<proteinExistence type="inferred from homology"/>
<dbReference type="InterPro" id="IPR044742">
    <property type="entry name" value="DEAD/DEAH_RhlB"/>
</dbReference>
<evidence type="ECO:0000259" key="8">
    <source>
        <dbReference type="PROSITE" id="PS51192"/>
    </source>
</evidence>
<feature type="domain" description="DEAD-box RNA helicase Q" evidence="10">
    <location>
        <begin position="48"/>
        <end position="76"/>
    </location>
</feature>
<evidence type="ECO:0000259" key="10">
    <source>
        <dbReference type="PROSITE" id="PS51195"/>
    </source>
</evidence>
<dbReference type="SMART" id="SM00490">
    <property type="entry name" value="HELICc"/>
    <property type="match status" value="1"/>
</dbReference>
<reference evidence="11 12" key="1">
    <citation type="journal article" date="2016" name="Nat. Commun.">
        <title>Thousands of microbial genomes shed light on interconnected biogeochemical processes in an aquifer system.</title>
        <authorList>
            <person name="Anantharaman K."/>
            <person name="Brown C.T."/>
            <person name="Hug L.A."/>
            <person name="Sharon I."/>
            <person name="Castelle C.J."/>
            <person name="Probst A.J."/>
            <person name="Thomas B.C."/>
            <person name="Singh A."/>
            <person name="Wilkins M.J."/>
            <person name="Karaoz U."/>
            <person name="Brodie E.L."/>
            <person name="Williams K.H."/>
            <person name="Hubbard S.S."/>
            <person name="Banfield J.F."/>
        </authorList>
    </citation>
    <scope>NUCLEOTIDE SEQUENCE [LARGE SCALE GENOMIC DNA]</scope>
</reference>
<evidence type="ECO:0000256" key="6">
    <source>
        <dbReference type="PROSITE-ProRule" id="PRU00552"/>
    </source>
</evidence>
<evidence type="ECO:0000256" key="4">
    <source>
        <dbReference type="ARBA" id="ARBA00022840"/>
    </source>
</evidence>
<dbReference type="InterPro" id="IPR001650">
    <property type="entry name" value="Helicase_C-like"/>
</dbReference>
<dbReference type="PANTHER" id="PTHR47959">
    <property type="entry name" value="ATP-DEPENDENT RNA HELICASE RHLE-RELATED"/>
    <property type="match status" value="1"/>
</dbReference>
<comment type="similarity">
    <text evidence="5">Belongs to the DEAD box helicase family.</text>
</comment>
<keyword evidence="3" id="KW-0347">Helicase</keyword>
<keyword evidence="4" id="KW-0067">ATP-binding</keyword>
<dbReference type="InterPro" id="IPR011545">
    <property type="entry name" value="DEAD/DEAH_box_helicase_dom"/>
</dbReference>
<dbReference type="PROSITE" id="PS51192">
    <property type="entry name" value="HELICASE_ATP_BIND_1"/>
    <property type="match status" value="1"/>
</dbReference>
<dbReference type="Pfam" id="PF00270">
    <property type="entry name" value="DEAD"/>
    <property type="match status" value="1"/>
</dbReference>
<feature type="short sequence motif" description="Q motif" evidence="6">
    <location>
        <begin position="48"/>
        <end position="76"/>
    </location>
</feature>
<evidence type="ECO:0000256" key="5">
    <source>
        <dbReference type="ARBA" id="ARBA00038437"/>
    </source>
</evidence>
<evidence type="ECO:0000256" key="1">
    <source>
        <dbReference type="ARBA" id="ARBA00022741"/>
    </source>
</evidence>
<dbReference type="CDD" id="cd18787">
    <property type="entry name" value="SF2_C_DEAD"/>
    <property type="match status" value="1"/>
</dbReference>
<dbReference type="EMBL" id="MGHZ01000019">
    <property type="protein sequence ID" value="OGM80955.1"/>
    <property type="molecule type" value="Genomic_DNA"/>
</dbReference>
<evidence type="ECO:0008006" key="13">
    <source>
        <dbReference type="Google" id="ProtNLM"/>
    </source>
</evidence>
<protein>
    <recommendedName>
        <fullName evidence="13">RNA helicase</fullName>
    </recommendedName>
</protein>
<dbReference type="GO" id="GO:0003676">
    <property type="term" value="F:nucleic acid binding"/>
    <property type="evidence" value="ECO:0007669"/>
    <property type="project" value="InterPro"/>
</dbReference>
<dbReference type="PROSITE" id="PS51194">
    <property type="entry name" value="HELICASE_CTER"/>
    <property type="match status" value="1"/>
</dbReference>
<dbReference type="InterPro" id="IPR027417">
    <property type="entry name" value="P-loop_NTPase"/>
</dbReference>
<evidence type="ECO:0000256" key="7">
    <source>
        <dbReference type="SAM" id="MobiDB-lite"/>
    </source>
</evidence>
<dbReference type="Proteomes" id="UP000178848">
    <property type="component" value="Unassembled WGS sequence"/>
</dbReference>
<dbReference type="InterPro" id="IPR014001">
    <property type="entry name" value="Helicase_ATP-bd"/>
</dbReference>
<sequence length="389" mass="43724">RRGFRPQSRRSFGSGRGFGGRRIKTFDPSQIVNLPPAFPETKEYVVTHQFSDFLISDILKRNIALKGYKTPTPIQDQAIPPILEGRDLIGIANTGTGKTAAFLVPLIEKVLKDRNQRVLIVTPTRELAAQIRDEFYSFTNGLGIFSALCIGGANMWRQKGDLRRNPNFVIGTPGRLEDLIRSHNLNLAYFGTVVLDEADHMVDVGFIHNIRNIISQLATIRQSLFFSATVDNKVAGIIQSFVKNPVTVSVKTSDIIQNIKQEVVKVINPNTKIEELHKLLIKSEFEKVLIFGRTKHGVQKLSDSLVARGFRADAIHGNKNQNQRMRILDRFKRSEIQILLATDVASRGLDIPNVSHVINYDLPESYENYIHRIGRTGRADKKGVAMTFV</sequence>
<dbReference type="GO" id="GO:0005829">
    <property type="term" value="C:cytosol"/>
    <property type="evidence" value="ECO:0007669"/>
    <property type="project" value="TreeGrafter"/>
</dbReference>
<evidence type="ECO:0000256" key="2">
    <source>
        <dbReference type="ARBA" id="ARBA00022801"/>
    </source>
</evidence>
<dbReference type="Gene3D" id="3.40.50.300">
    <property type="entry name" value="P-loop containing nucleotide triphosphate hydrolases"/>
    <property type="match status" value="2"/>
</dbReference>
<gene>
    <name evidence="11" type="ORF">A2361_01180</name>
</gene>
<comment type="caution">
    <text evidence="11">The sequence shown here is derived from an EMBL/GenBank/DDBJ whole genome shotgun (WGS) entry which is preliminary data.</text>
</comment>
<evidence type="ECO:0000256" key="3">
    <source>
        <dbReference type="ARBA" id="ARBA00022806"/>
    </source>
</evidence>
<dbReference type="GO" id="GO:0005524">
    <property type="term" value="F:ATP binding"/>
    <property type="evidence" value="ECO:0007669"/>
    <property type="project" value="UniProtKB-KW"/>
</dbReference>
<accession>A0A1F8CZI5</accession>
<dbReference type="GO" id="GO:0003724">
    <property type="term" value="F:RNA helicase activity"/>
    <property type="evidence" value="ECO:0007669"/>
    <property type="project" value="InterPro"/>
</dbReference>
<feature type="domain" description="Helicase C-terminal" evidence="9">
    <location>
        <begin position="275"/>
        <end position="389"/>
    </location>
</feature>
<evidence type="ECO:0000313" key="11">
    <source>
        <dbReference type="EMBL" id="OGM80955.1"/>
    </source>
</evidence>
<dbReference type="InterPro" id="IPR014014">
    <property type="entry name" value="RNA_helicase_DEAD_Q_motif"/>
</dbReference>
<keyword evidence="2" id="KW-0378">Hydrolase</keyword>
<organism evidence="11 12">
    <name type="scientific">Candidatus Woesebacteria bacterium RIFOXYB1_FULL_40_26</name>
    <dbReference type="NCBI Taxonomy" id="1802539"/>
    <lineage>
        <taxon>Bacteria</taxon>
        <taxon>Candidatus Woeseibacteriota</taxon>
    </lineage>
</organism>
<feature type="non-terminal residue" evidence="11">
    <location>
        <position position="1"/>
    </location>
</feature>
<dbReference type="InterPro" id="IPR050079">
    <property type="entry name" value="DEAD_box_RNA_helicase"/>
</dbReference>
<feature type="domain" description="Helicase ATP-binding" evidence="8">
    <location>
        <begin position="79"/>
        <end position="248"/>
    </location>
</feature>
<dbReference type="AlphaFoldDB" id="A0A1F8CZI5"/>
<evidence type="ECO:0000259" key="9">
    <source>
        <dbReference type="PROSITE" id="PS51194"/>
    </source>
</evidence>
<dbReference type="GO" id="GO:0016787">
    <property type="term" value="F:hydrolase activity"/>
    <property type="evidence" value="ECO:0007669"/>
    <property type="project" value="UniProtKB-KW"/>
</dbReference>
<evidence type="ECO:0000313" key="12">
    <source>
        <dbReference type="Proteomes" id="UP000178848"/>
    </source>
</evidence>
<dbReference type="CDD" id="cd00268">
    <property type="entry name" value="DEADc"/>
    <property type="match status" value="1"/>
</dbReference>
<feature type="region of interest" description="Disordered" evidence="7">
    <location>
        <begin position="1"/>
        <end position="23"/>
    </location>
</feature>
<dbReference type="SMART" id="SM00487">
    <property type="entry name" value="DEXDc"/>
    <property type="match status" value="1"/>
</dbReference>
<dbReference type="PANTHER" id="PTHR47959:SF13">
    <property type="entry name" value="ATP-DEPENDENT RNA HELICASE RHLE"/>
    <property type="match status" value="1"/>
</dbReference>
<dbReference type="PROSITE" id="PS51195">
    <property type="entry name" value="Q_MOTIF"/>
    <property type="match status" value="1"/>
</dbReference>
<dbReference type="Pfam" id="PF00271">
    <property type="entry name" value="Helicase_C"/>
    <property type="match status" value="1"/>
</dbReference>
<dbReference type="SUPFAM" id="SSF52540">
    <property type="entry name" value="P-loop containing nucleoside triphosphate hydrolases"/>
    <property type="match status" value="1"/>
</dbReference>
<keyword evidence="1" id="KW-0547">Nucleotide-binding</keyword>
<name>A0A1F8CZI5_9BACT</name>